<dbReference type="Proteomes" id="UP001432027">
    <property type="component" value="Unassembled WGS sequence"/>
</dbReference>
<evidence type="ECO:0000313" key="1">
    <source>
        <dbReference type="EMBL" id="GMS97287.1"/>
    </source>
</evidence>
<accession>A0AAV5TS64</accession>
<protein>
    <submittedName>
        <fullName evidence="1">Uncharacterized protein</fullName>
    </submittedName>
</protein>
<feature type="non-terminal residue" evidence="1">
    <location>
        <position position="70"/>
    </location>
</feature>
<gene>
    <name evidence="1" type="ORF">PENTCL1PPCAC_19462</name>
</gene>
<organism evidence="1 2">
    <name type="scientific">Pristionchus entomophagus</name>
    <dbReference type="NCBI Taxonomy" id="358040"/>
    <lineage>
        <taxon>Eukaryota</taxon>
        <taxon>Metazoa</taxon>
        <taxon>Ecdysozoa</taxon>
        <taxon>Nematoda</taxon>
        <taxon>Chromadorea</taxon>
        <taxon>Rhabditida</taxon>
        <taxon>Rhabditina</taxon>
        <taxon>Diplogasteromorpha</taxon>
        <taxon>Diplogasteroidea</taxon>
        <taxon>Neodiplogasteridae</taxon>
        <taxon>Pristionchus</taxon>
    </lineage>
</organism>
<name>A0AAV5TS64_9BILA</name>
<feature type="non-terminal residue" evidence="1">
    <location>
        <position position="1"/>
    </location>
</feature>
<proteinExistence type="predicted"/>
<reference evidence="1" key="1">
    <citation type="submission" date="2023-10" db="EMBL/GenBank/DDBJ databases">
        <title>Genome assembly of Pristionchus species.</title>
        <authorList>
            <person name="Yoshida K."/>
            <person name="Sommer R.J."/>
        </authorList>
    </citation>
    <scope>NUCLEOTIDE SEQUENCE</scope>
    <source>
        <strain evidence="1">RS0144</strain>
    </source>
</reference>
<dbReference type="EMBL" id="BTSX01000004">
    <property type="protein sequence ID" value="GMS97287.1"/>
    <property type="molecule type" value="Genomic_DNA"/>
</dbReference>
<comment type="caution">
    <text evidence="1">The sequence shown here is derived from an EMBL/GenBank/DDBJ whole genome shotgun (WGS) entry which is preliminary data.</text>
</comment>
<sequence>PQYSLLDPANRYKQGQELFVHTRLKPFSLIHPNSSIAPYHSESLVSMADNDHRILCTASDPSIRSPSLDD</sequence>
<keyword evidence="2" id="KW-1185">Reference proteome</keyword>
<dbReference type="AlphaFoldDB" id="A0AAV5TS64"/>
<evidence type="ECO:0000313" key="2">
    <source>
        <dbReference type="Proteomes" id="UP001432027"/>
    </source>
</evidence>